<evidence type="ECO:0000313" key="4">
    <source>
        <dbReference type="EMBL" id="KZT22675.1"/>
    </source>
</evidence>
<dbReference type="STRING" id="1314782.A0A165QNU0"/>
<feature type="region of interest" description="Disordered" evidence="1">
    <location>
        <begin position="341"/>
        <end position="362"/>
    </location>
</feature>
<evidence type="ECO:0000256" key="1">
    <source>
        <dbReference type="SAM" id="MobiDB-lite"/>
    </source>
</evidence>
<dbReference type="PANTHER" id="PTHR40465:SF1">
    <property type="entry name" value="DUF6534 DOMAIN-CONTAINING PROTEIN"/>
    <property type="match status" value="1"/>
</dbReference>
<evidence type="ECO:0000259" key="3">
    <source>
        <dbReference type="Pfam" id="PF20152"/>
    </source>
</evidence>
<protein>
    <recommendedName>
        <fullName evidence="3">DUF6534 domain-containing protein</fullName>
    </recommendedName>
</protein>
<reference evidence="4 5" key="1">
    <citation type="journal article" date="2016" name="Mol. Biol. Evol.">
        <title>Comparative Genomics of Early-Diverging Mushroom-Forming Fungi Provides Insights into the Origins of Lignocellulose Decay Capabilities.</title>
        <authorList>
            <person name="Nagy L.G."/>
            <person name="Riley R."/>
            <person name="Tritt A."/>
            <person name="Adam C."/>
            <person name="Daum C."/>
            <person name="Floudas D."/>
            <person name="Sun H."/>
            <person name="Yadav J.S."/>
            <person name="Pangilinan J."/>
            <person name="Larsson K.H."/>
            <person name="Matsuura K."/>
            <person name="Barry K."/>
            <person name="Labutti K."/>
            <person name="Kuo R."/>
            <person name="Ohm R.A."/>
            <person name="Bhattacharya S.S."/>
            <person name="Shirouzu T."/>
            <person name="Yoshinaga Y."/>
            <person name="Martin F.M."/>
            <person name="Grigoriev I.V."/>
            <person name="Hibbett D.S."/>
        </authorList>
    </citation>
    <scope>NUCLEOTIDE SEQUENCE [LARGE SCALE GENOMIC DNA]</scope>
    <source>
        <strain evidence="4 5">HHB14362 ss-1</strain>
    </source>
</reference>
<dbReference type="InterPro" id="IPR045339">
    <property type="entry name" value="DUF6534"/>
</dbReference>
<organism evidence="4 5">
    <name type="scientific">Neolentinus lepideus HHB14362 ss-1</name>
    <dbReference type="NCBI Taxonomy" id="1314782"/>
    <lineage>
        <taxon>Eukaryota</taxon>
        <taxon>Fungi</taxon>
        <taxon>Dikarya</taxon>
        <taxon>Basidiomycota</taxon>
        <taxon>Agaricomycotina</taxon>
        <taxon>Agaricomycetes</taxon>
        <taxon>Gloeophyllales</taxon>
        <taxon>Gloeophyllaceae</taxon>
        <taxon>Neolentinus</taxon>
    </lineage>
</organism>
<dbReference type="Proteomes" id="UP000076761">
    <property type="component" value="Unassembled WGS sequence"/>
</dbReference>
<evidence type="ECO:0000313" key="5">
    <source>
        <dbReference type="Proteomes" id="UP000076761"/>
    </source>
</evidence>
<sequence>MQEDLGTVAANLRLRRPPNYSSTFPAVVISCNRCRATSSLAVENRLVVRLSGIVSMQAFIYFRTFKNDFARIRSAVGAVWILDLVHAALVCATNWQYLIDNWGNDEILDRIPSTCALTILVTAMVTFVVQCFFVRRVFVLSKVSKQNWVVSSPMFLLAFLRLVSATATTALMIKYKTFTSFRESYQWVFTLGLVTSVVVDVLITVFLCYYLRASRTGFSSMDYVIDTIMLYTINNGSLTCISTIVSLICWLAMPYNLVYLGFHFAISKLYANSFLATLNTRDTLRERSQGSSNQGHPLPVIFPSRVGTNRFTMNNDANPLETTATKLQINVEKTVHCDVEGENSDQEVLDVRSPAGSASKPL</sequence>
<dbReference type="AlphaFoldDB" id="A0A165QNU0"/>
<dbReference type="EMBL" id="KV425593">
    <property type="protein sequence ID" value="KZT22675.1"/>
    <property type="molecule type" value="Genomic_DNA"/>
</dbReference>
<proteinExistence type="predicted"/>
<keyword evidence="2" id="KW-0472">Membrane</keyword>
<keyword evidence="2" id="KW-1133">Transmembrane helix</keyword>
<feature type="transmembrane region" description="Helical" evidence="2">
    <location>
        <begin position="259"/>
        <end position="278"/>
    </location>
</feature>
<evidence type="ECO:0000256" key="2">
    <source>
        <dbReference type="SAM" id="Phobius"/>
    </source>
</evidence>
<gene>
    <name evidence="4" type="ORF">NEOLEDRAFT_637367</name>
</gene>
<feature type="transmembrane region" description="Helical" evidence="2">
    <location>
        <begin position="155"/>
        <end position="175"/>
    </location>
</feature>
<keyword evidence="2" id="KW-0812">Transmembrane</keyword>
<dbReference type="InParanoid" id="A0A165QNU0"/>
<feature type="transmembrane region" description="Helical" evidence="2">
    <location>
        <begin position="111"/>
        <end position="134"/>
    </location>
</feature>
<dbReference type="Pfam" id="PF20152">
    <property type="entry name" value="DUF6534"/>
    <property type="match status" value="1"/>
</dbReference>
<keyword evidence="5" id="KW-1185">Reference proteome</keyword>
<feature type="transmembrane region" description="Helical" evidence="2">
    <location>
        <begin position="77"/>
        <end position="99"/>
    </location>
</feature>
<accession>A0A165QNU0</accession>
<name>A0A165QNU0_9AGAM</name>
<dbReference type="OrthoDB" id="3206554at2759"/>
<feature type="domain" description="DUF6534" evidence="3">
    <location>
        <begin position="196"/>
        <end position="282"/>
    </location>
</feature>
<feature type="transmembrane region" description="Helical" evidence="2">
    <location>
        <begin position="223"/>
        <end position="253"/>
    </location>
</feature>
<dbReference type="PANTHER" id="PTHR40465">
    <property type="entry name" value="CHROMOSOME 1, WHOLE GENOME SHOTGUN SEQUENCE"/>
    <property type="match status" value="1"/>
</dbReference>
<feature type="transmembrane region" description="Helical" evidence="2">
    <location>
        <begin position="187"/>
        <end position="211"/>
    </location>
</feature>